<dbReference type="CDD" id="cd13889">
    <property type="entry name" value="CuRO_3_BOD"/>
    <property type="match status" value="1"/>
</dbReference>
<organism evidence="7 8">
    <name type="scientific">Aureobasidium melanogenum</name>
    <name type="common">Aureobasidium pullulans var. melanogenum</name>
    <dbReference type="NCBI Taxonomy" id="46634"/>
    <lineage>
        <taxon>Eukaryota</taxon>
        <taxon>Fungi</taxon>
        <taxon>Dikarya</taxon>
        <taxon>Ascomycota</taxon>
        <taxon>Pezizomycotina</taxon>
        <taxon>Dothideomycetes</taxon>
        <taxon>Dothideomycetidae</taxon>
        <taxon>Dothideales</taxon>
        <taxon>Saccotheciaceae</taxon>
        <taxon>Aureobasidium</taxon>
    </lineage>
</organism>
<accession>A0A9P8GAB8</accession>
<dbReference type="InterPro" id="IPR011707">
    <property type="entry name" value="Cu-oxidase-like_N"/>
</dbReference>
<dbReference type="InterPro" id="IPR011706">
    <property type="entry name" value="Cu-oxidase_C"/>
</dbReference>
<dbReference type="Pfam" id="PF07731">
    <property type="entry name" value="Cu-oxidase_2"/>
    <property type="match status" value="1"/>
</dbReference>
<dbReference type="Gene3D" id="2.60.40.420">
    <property type="entry name" value="Cupredoxins - blue copper proteins"/>
    <property type="match status" value="3"/>
</dbReference>
<dbReference type="Proteomes" id="UP000767238">
    <property type="component" value="Unassembled WGS sequence"/>
</dbReference>
<feature type="region of interest" description="Disordered" evidence="3">
    <location>
        <begin position="585"/>
        <end position="607"/>
    </location>
</feature>
<evidence type="ECO:0000313" key="7">
    <source>
        <dbReference type="EMBL" id="KAH0214966.1"/>
    </source>
</evidence>
<evidence type="ECO:0000256" key="2">
    <source>
        <dbReference type="ARBA" id="ARBA00023008"/>
    </source>
</evidence>
<gene>
    <name evidence="7" type="ORF">KCV03_g8274</name>
</gene>
<feature type="region of interest" description="Disordered" evidence="3">
    <location>
        <begin position="552"/>
        <end position="572"/>
    </location>
</feature>
<evidence type="ECO:0000259" key="5">
    <source>
        <dbReference type="Pfam" id="PF07731"/>
    </source>
</evidence>
<dbReference type="InterPro" id="IPR045087">
    <property type="entry name" value="Cu-oxidase_fam"/>
</dbReference>
<keyword evidence="4" id="KW-0732">Signal</keyword>
<dbReference type="SUPFAM" id="SSF49503">
    <property type="entry name" value="Cupredoxins"/>
    <property type="match status" value="3"/>
</dbReference>
<feature type="domain" description="Plastocyanin-like" evidence="5">
    <location>
        <begin position="364"/>
        <end position="485"/>
    </location>
</feature>
<keyword evidence="2" id="KW-0186">Copper</keyword>
<dbReference type="GO" id="GO:0016491">
    <property type="term" value="F:oxidoreductase activity"/>
    <property type="evidence" value="ECO:0007669"/>
    <property type="project" value="InterPro"/>
</dbReference>
<dbReference type="InterPro" id="IPR008972">
    <property type="entry name" value="Cupredoxin"/>
</dbReference>
<evidence type="ECO:0000256" key="4">
    <source>
        <dbReference type="SAM" id="SignalP"/>
    </source>
</evidence>
<dbReference type="PANTHER" id="PTHR48267:SF1">
    <property type="entry name" value="BILIRUBIN OXIDASE"/>
    <property type="match status" value="1"/>
</dbReference>
<evidence type="ECO:0000256" key="3">
    <source>
        <dbReference type="SAM" id="MobiDB-lite"/>
    </source>
</evidence>
<dbReference type="OrthoDB" id="262547at2759"/>
<sequence>MASRTLLWVASLASVPLALAGSPTYSAIFQHPLPIAPIATPASSANVNGQQIDFYEVTIEPFQKQIYPDLGPANLVGFNGVVPGPTHYVQKGTQTIIRYHNNHTDDSVVHLHGSSTHSPWDGWPSDEIKYGQFKDYYYPNDQNARSIWYHDHADGITTLNCFRGLTGTYIIYDPEEDKLGLPTSKYDVPLMITDKMYTDSGDLVSVANQSDDFIGDIMEVNGQPWPYLEVEPRKYRLRLYNIATSRPFDLHVEQSNGDWLDFQVIASDSGLFGSPVSSNNVVMGMAERYEIVVDFSAFANQNLTLKNAFNLEGPGYPQYANMDLVMSFVVGDSVSDWSSNDVPSTLNPNINWPEERDQVDHTFRFQRGGDNVWTINGVDFNDVNNRILARPPQGSTQRWRLVYAGGPGYHPIHVHLVDFKVLSRTGGSRGVLPYESAGLKDIVLLEPGETVDIEAHYGPWNGLYMFHCHNLRHEDSMMMASFNVTRLETLGYDNVESLDNPDDPRFVAQDWSADAYSDAQIQSKINYLGSLGAYDEQSQIVSAVAAYYSNNPNPPVETGTTTSQVAQPAQPVQPTQTQNWGQYWQNWQNGRGSGGWGSQKGGRPWQR</sequence>
<name>A0A9P8GAB8_AURME</name>
<dbReference type="AlphaFoldDB" id="A0A9P8GAB8"/>
<reference evidence="7" key="2">
    <citation type="submission" date="2021-08" db="EMBL/GenBank/DDBJ databases">
        <authorList>
            <person name="Gostincar C."/>
            <person name="Sun X."/>
            <person name="Song Z."/>
            <person name="Gunde-Cimerman N."/>
        </authorList>
    </citation>
    <scope>NUCLEOTIDE SEQUENCE</scope>
    <source>
        <strain evidence="7">EXF-8016</strain>
    </source>
</reference>
<evidence type="ECO:0000256" key="1">
    <source>
        <dbReference type="ARBA" id="ARBA00010609"/>
    </source>
</evidence>
<dbReference type="PANTHER" id="PTHR48267">
    <property type="entry name" value="CUPREDOXIN SUPERFAMILY PROTEIN"/>
    <property type="match status" value="1"/>
</dbReference>
<reference evidence="7" key="1">
    <citation type="journal article" date="2021" name="J Fungi (Basel)">
        <title>Virulence traits and population genomics of the black yeast Aureobasidium melanogenum.</title>
        <authorList>
            <person name="Cernosa A."/>
            <person name="Sun X."/>
            <person name="Gostincar C."/>
            <person name="Fang C."/>
            <person name="Gunde-Cimerman N."/>
            <person name="Song Z."/>
        </authorList>
    </citation>
    <scope>NUCLEOTIDE SEQUENCE</scope>
    <source>
        <strain evidence="7">EXF-8016</strain>
    </source>
</reference>
<evidence type="ECO:0000259" key="6">
    <source>
        <dbReference type="Pfam" id="PF07732"/>
    </source>
</evidence>
<feature type="compositionally biased region" description="Gly residues" evidence="3">
    <location>
        <begin position="591"/>
        <end position="600"/>
    </location>
</feature>
<evidence type="ECO:0000313" key="8">
    <source>
        <dbReference type="Proteomes" id="UP000767238"/>
    </source>
</evidence>
<feature type="domain" description="Plastocyanin-like" evidence="6">
    <location>
        <begin position="64"/>
        <end position="175"/>
    </location>
</feature>
<proteinExistence type="inferred from homology"/>
<feature type="signal peptide" evidence="4">
    <location>
        <begin position="1"/>
        <end position="20"/>
    </location>
</feature>
<feature type="chain" id="PRO_5040396789" evidence="4">
    <location>
        <begin position="21"/>
        <end position="607"/>
    </location>
</feature>
<comment type="similarity">
    <text evidence="1">Belongs to the multicopper oxidase family.</text>
</comment>
<comment type="caution">
    <text evidence="7">The sequence shown here is derived from an EMBL/GenBank/DDBJ whole genome shotgun (WGS) entry which is preliminary data.</text>
</comment>
<dbReference type="GO" id="GO:0005507">
    <property type="term" value="F:copper ion binding"/>
    <property type="evidence" value="ECO:0007669"/>
    <property type="project" value="InterPro"/>
</dbReference>
<protein>
    <submittedName>
        <fullName evidence="7">Cupredoxin</fullName>
    </submittedName>
</protein>
<dbReference type="Pfam" id="PF07732">
    <property type="entry name" value="Cu-oxidase_3"/>
    <property type="match status" value="1"/>
</dbReference>
<feature type="non-terminal residue" evidence="7">
    <location>
        <position position="607"/>
    </location>
</feature>
<dbReference type="EMBL" id="JAHFYH010000078">
    <property type="protein sequence ID" value="KAH0214966.1"/>
    <property type="molecule type" value="Genomic_DNA"/>
</dbReference>